<reference evidence="1" key="2">
    <citation type="submission" date="2013-11" db="EMBL/GenBank/DDBJ databases">
        <title>Draft genome sequence of Bacteroides uniformis (ATCC 8492).</title>
        <authorList>
            <person name="Sudarsanam P."/>
            <person name="Ley R."/>
            <person name="Guruge J."/>
            <person name="Turnbaugh P.J."/>
            <person name="Mahowald M."/>
            <person name="Liep D."/>
            <person name="Gordon J."/>
        </authorList>
    </citation>
    <scope>NUCLEOTIDE SEQUENCE</scope>
    <source>
        <strain evidence="1">ATCC 8492</strain>
    </source>
</reference>
<comment type="caution">
    <text evidence="1">The sequence shown here is derived from an EMBL/GenBank/DDBJ whole genome shotgun (WGS) entry which is preliminary data.</text>
</comment>
<sequence>MPDTKHRVAIAEVELIGKIKEWKIFIVWMLVRYGMY</sequence>
<protein>
    <submittedName>
        <fullName evidence="1">Uncharacterized protein</fullName>
    </submittedName>
</protein>
<dbReference type="Proteomes" id="UP000004110">
    <property type="component" value="Unassembled WGS sequence"/>
</dbReference>
<keyword evidence="2" id="KW-1185">Reference proteome</keyword>
<proteinExistence type="predicted"/>
<evidence type="ECO:0000313" key="2">
    <source>
        <dbReference type="Proteomes" id="UP000004110"/>
    </source>
</evidence>
<organism evidence="1 2">
    <name type="scientific">Bacteroides uniformis (strain ATCC 8492 / DSM 6597 / CCUG 4942 / CIP 103695 / JCM 5828 / KCTC 5204 / NCTC 13054 / VPI 0061)</name>
    <dbReference type="NCBI Taxonomy" id="411479"/>
    <lineage>
        <taxon>Bacteria</taxon>
        <taxon>Pseudomonadati</taxon>
        <taxon>Bacteroidota</taxon>
        <taxon>Bacteroidia</taxon>
        <taxon>Bacteroidales</taxon>
        <taxon>Bacteroidaceae</taxon>
        <taxon>Bacteroides</taxon>
    </lineage>
</organism>
<dbReference type="AlphaFoldDB" id="A0ABC9ND05"/>
<gene>
    <name evidence="1" type="ORF">BACUNI_01559</name>
</gene>
<name>A0ABC9ND05_BACUC</name>
<dbReference type="EMBL" id="AAYH02000041">
    <property type="protein sequence ID" value="EDO54576.1"/>
    <property type="molecule type" value="Genomic_DNA"/>
</dbReference>
<reference evidence="1" key="1">
    <citation type="submission" date="2007-06" db="EMBL/GenBank/DDBJ databases">
        <authorList>
            <person name="Fulton L."/>
            <person name="Clifton S."/>
            <person name="Fulton B."/>
            <person name="Xu J."/>
            <person name="Minx P."/>
            <person name="Pepin K.H."/>
            <person name="Johnson M."/>
            <person name="Thiruvilangam P."/>
            <person name="Bhonagiri V."/>
            <person name="Nash W.E."/>
            <person name="Mardis E.R."/>
            <person name="Wilson R.K."/>
        </authorList>
    </citation>
    <scope>NUCLEOTIDE SEQUENCE [LARGE SCALE GENOMIC DNA]</scope>
    <source>
        <strain evidence="1">ATCC 8492</strain>
    </source>
</reference>
<accession>A0ABC9ND05</accession>
<evidence type="ECO:0000313" key="1">
    <source>
        <dbReference type="EMBL" id="EDO54576.1"/>
    </source>
</evidence>